<keyword evidence="5 7" id="KW-0238">DNA-binding</keyword>
<comment type="caution">
    <text evidence="9">The sequence shown here is derived from an EMBL/GenBank/DDBJ whole genome shotgun (WGS) entry which is preliminary data.</text>
</comment>
<dbReference type="InterPro" id="IPR038619">
    <property type="entry name" value="MraZ_sf"/>
</dbReference>
<dbReference type="AlphaFoldDB" id="A0A420WHW7"/>
<dbReference type="PROSITE" id="PS51740">
    <property type="entry name" value="SPOVT_ABRB"/>
    <property type="match status" value="2"/>
</dbReference>
<sequence length="157" mass="17576">MATFIGQHENKIDRKGRVSVPSKFRAQLAREDFQGVVVYPSPKFQALEGCSFRRIEQIAASLDDLDMLSDKADDLAATILAEARELPFDGEGRIMLPRDLLDEMGIDEMALFVGQGSTFQIWSPEAYSRRKEEARQRIREGEVTLKLRRDGEAGGGA</sequence>
<comment type="subcellular location">
    <subcellularLocation>
        <location evidence="7">Cytoplasm</location>
        <location evidence="7">Nucleoid</location>
    </subcellularLocation>
</comment>
<dbReference type="InterPro" id="IPR037914">
    <property type="entry name" value="SpoVT-AbrB_sf"/>
</dbReference>
<keyword evidence="2 7" id="KW-0963">Cytoplasm</keyword>
<evidence type="ECO:0000256" key="1">
    <source>
        <dbReference type="ARBA" id="ARBA00013860"/>
    </source>
</evidence>
<gene>
    <name evidence="7" type="primary">mraZ</name>
    <name evidence="9" type="ORF">BCL74_2550</name>
</gene>
<evidence type="ECO:0000256" key="7">
    <source>
        <dbReference type="HAMAP-Rule" id="MF_01008"/>
    </source>
</evidence>
<dbReference type="CDD" id="cd16321">
    <property type="entry name" value="MraZ_C"/>
    <property type="match status" value="1"/>
</dbReference>
<dbReference type="GO" id="GO:0003700">
    <property type="term" value="F:DNA-binding transcription factor activity"/>
    <property type="evidence" value="ECO:0007669"/>
    <property type="project" value="UniProtKB-UniRule"/>
</dbReference>
<reference evidence="9 10" key="1">
    <citation type="submission" date="2018-10" db="EMBL/GenBank/DDBJ databases">
        <title>Comparative analysis of microorganisms from saline springs in Andes Mountain Range, Colombia.</title>
        <authorList>
            <person name="Rubin E."/>
        </authorList>
    </citation>
    <scope>NUCLEOTIDE SEQUENCE [LARGE SCALE GENOMIC DNA]</scope>
    <source>
        <strain evidence="9 10">USBA 36</strain>
    </source>
</reference>
<evidence type="ECO:0000256" key="3">
    <source>
        <dbReference type="ARBA" id="ARBA00022737"/>
    </source>
</evidence>
<proteinExistence type="inferred from homology"/>
<evidence type="ECO:0000259" key="8">
    <source>
        <dbReference type="PROSITE" id="PS51740"/>
    </source>
</evidence>
<dbReference type="InterPro" id="IPR003444">
    <property type="entry name" value="MraZ"/>
</dbReference>
<feature type="domain" description="SpoVT-AbrB" evidence="8">
    <location>
        <begin position="83"/>
        <end position="126"/>
    </location>
</feature>
<dbReference type="GO" id="GO:0000976">
    <property type="term" value="F:transcription cis-regulatory region binding"/>
    <property type="evidence" value="ECO:0007669"/>
    <property type="project" value="TreeGrafter"/>
</dbReference>
<dbReference type="CDD" id="cd16320">
    <property type="entry name" value="MraZ_N"/>
    <property type="match status" value="1"/>
</dbReference>
<organism evidence="9 10">
    <name type="scientific">Oceanibaculum indicum</name>
    <dbReference type="NCBI Taxonomy" id="526216"/>
    <lineage>
        <taxon>Bacteria</taxon>
        <taxon>Pseudomonadati</taxon>
        <taxon>Pseudomonadota</taxon>
        <taxon>Alphaproteobacteria</taxon>
        <taxon>Rhodospirillales</taxon>
        <taxon>Oceanibaculaceae</taxon>
        <taxon>Oceanibaculum</taxon>
    </lineage>
</organism>
<dbReference type="OrthoDB" id="9807753at2"/>
<dbReference type="HAMAP" id="MF_01008">
    <property type="entry name" value="MraZ"/>
    <property type="match status" value="1"/>
</dbReference>
<evidence type="ECO:0000256" key="6">
    <source>
        <dbReference type="ARBA" id="ARBA00023163"/>
    </source>
</evidence>
<dbReference type="Gene3D" id="3.40.1550.20">
    <property type="entry name" value="Transcriptional regulator MraZ domain"/>
    <property type="match status" value="1"/>
</dbReference>
<dbReference type="Proteomes" id="UP000277424">
    <property type="component" value="Unassembled WGS sequence"/>
</dbReference>
<dbReference type="RefSeq" id="WP_121220488.1">
    <property type="nucleotide sequence ID" value="NZ_RBIG01000002.1"/>
</dbReference>
<dbReference type="GO" id="GO:0005737">
    <property type="term" value="C:cytoplasm"/>
    <property type="evidence" value="ECO:0007669"/>
    <property type="project" value="UniProtKB-UniRule"/>
</dbReference>
<comment type="similarity">
    <text evidence="7">Belongs to the MraZ family.</text>
</comment>
<dbReference type="PANTHER" id="PTHR34701">
    <property type="entry name" value="TRANSCRIPTIONAL REGULATOR MRAZ"/>
    <property type="match status" value="1"/>
</dbReference>
<dbReference type="SUPFAM" id="SSF89447">
    <property type="entry name" value="AbrB/MazE/MraZ-like"/>
    <property type="match status" value="1"/>
</dbReference>
<dbReference type="EMBL" id="RBIG01000002">
    <property type="protein sequence ID" value="RKQ70601.1"/>
    <property type="molecule type" value="Genomic_DNA"/>
</dbReference>
<dbReference type="GO" id="GO:2000143">
    <property type="term" value="P:negative regulation of DNA-templated transcription initiation"/>
    <property type="evidence" value="ECO:0007669"/>
    <property type="project" value="TreeGrafter"/>
</dbReference>
<dbReference type="Pfam" id="PF02381">
    <property type="entry name" value="MraZ"/>
    <property type="match status" value="2"/>
</dbReference>
<keyword evidence="3" id="KW-0677">Repeat</keyword>
<dbReference type="InterPro" id="IPR007159">
    <property type="entry name" value="SpoVT-AbrB_dom"/>
</dbReference>
<name>A0A420WHW7_9PROT</name>
<comment type="subunit">
    <text evidence="7">Forms oligomers.</text>
</comment>
<keyword evidence="6 7" id="KW-0804">Transcription</keyword>
<protein>
    <recommendedName>
        <fullName evidence="1 7">Transcriptional regulator MraZ</fullName>
    </recommendedName>
</protein>
<evidence type="ECO:0000256" key="2">
    <source>
        <dbReference type="ARBA" id="ARBA00022490"/>
    </source>
</evidence>
<evidence type="ECO:0000313" key="10">
    <source>
        <dbReference type="Proteomes" id="UP000277424"/>
    </source>
</evidence>
<accession>A0A420WHW7</accession>
<dbReference type="PANTHER" id="PTHR34701:SF1">
    <property type="entry name" value="TRANSCRIPTIONAL REGULATOR MRAZ"/>
    <property type="match status" value="1"/>
</dbReference>
<evidence type="ECO:0000256" key="4">
    <source>
        <dbReference type="ARBA" id="ARBA00023015"/>
    </source>
</evidence>
<feature type="domain" description="SpoVT-AbrB" evidence="8">
    <location>
        <begin position="7"/>
        <end position="54"/>
    </location>
</feature>
<evidence type="ECO:0000313" key="9">
    <source>
        <dbReference type="EMBL" id="RKQ70601.1"/>
    </source>
</evidence>
<dbReference type="GO" id="GO:0009295">
    <property type="term" value="C:nucleoid"/>
    <property type="evidence" value="ECO:0007669"/>
    <property type="project" value="UniProtKB-SubCell"/>
</dbReference>
<keyword evidence="4 7" id="KW-0805">Transcription regulation</keyword>
<dbReference type="InterPro" id="IPR020603">
    <property type="entry name" value="MraZ_dom"/>
</dbReference>
<dbReference type="InterPro" id="IPR035642">
    <property type="entry name" value="MraZ_N"/>
</dbReference>
<evidence type="ECO:0000256" key="5">
    <source>
        <dbReference type="ARBA" id="ARBA00023125"/>
    </source>
</evidence>
<dbReference type="InterPro" id="IPR035644">
    <property type="entry name" value="MraZ_C"/>
</dbReference>